<proteinExistence type="predicted"/>
<sequence length="150" mass="15975">MASFSLVILTSTIVICCRRQSRLLVLKMGKQIPRAPPLKTAVQDATGIIQPDVMFFAGGIHESNAAKPGAMAALIPATLVGAAVQGLTFSPEAPILTPLKPLSPAYQASQPIQLKTSRYLGTLSEELALPPGYLQQRLKIQSQMTPVHSS</sequence>
<reference evidence="2" key="1">
    <citation type="submission" date="2025-08" db="UniProtKB">
        <authorList>
            <consortium name="RefSeq"/>
        </authorList>
    </citation>
    <scope>IDENTIFICATION</scope>
</reference>
<gene>
    <name evidence="2" type="primary">LOC114828076</name>
</gene>
<dbReference type="AlphaFoldDB" id="A0AAJ7WGZ2"/>
<dbReference type="KEGG" id="goe:114828076"/>
<accession>A0AAJ7WGZ2</accession>
<evidence type="ECO:0000313" key="1">
    <source>
        <dbReference type="Proteomes" id="UP000694867"/>
    </source>
</evidence>
<evidence type="ECO:0000313" key="2">
    <source>
        <dbReference type="RefSeq" id="XP_028966600.1"/>
    </source>
</evidence>
<protein>
    <submittedName>
        <fullName evidence="2">Uncharacterized protein LOC114828076</fullName>
    </submittedName>
</protein>
<dbReference type="Proteomes" id="UP000694867">
    <property type="component" value="Unplaced"/>
</dbReference>
<name>A0AAJ7WGZ2_9ACAR</name>
<keyword evidence="1" id="KW-1185">Reference proteome</keyword>
<dbReference type="RefSeq" id="XP_028966600.1">
    <property type="nucleotide sequence ID" value="XM_029110767.1"/>
</dbReference>
<organism evidence="1 2">
    <name type="scientific">Galendromus occidentalis</name>
    <name type="common">western predatory mite</name>
    <dbReference type="NCBI Taxonomy" id="34638"/>
    <lineage>
        <taxon>Eukaryota</taxon>
        <taxon>Metazoa</taxon>
        <taxon>Ecdysozoa</taxon>
        <taxon>Arthropoda</taxon>
        <taxon>Chelicerata</taxon>
        <taxon>Arachnida</taxon>
        <taxon>Acari</taxon>
        <taxon>Parasitiformes</taxon>
        <taxon>Mesostigmata</taxon>
        <taxon>Gamasina</taxon>
        <taxon>Phytoseioidea</taxon>
        <taxon>Phytoseiidae</taxon>
        <taxon>Typhlodrominae</taxon>
        <taxon>Galendromus</taxon>
    </lineage>
</organism>
<dbReference type="GeneID" id="114828076"/>